<keyword evidence="3" id="KW-1185">Reference proteome</keyword>
<reference evidence="2" key="1">
    <citation type="journal article" date="2022" name="Int. J. Mol. Sci.">
        <title>Draft Genome of Tanacetum Coccineum: Genomic Comparison of Closely Related Tanacetum-Family Plants.</title>
        <authorList>
            <person name="Yamashiro T."/>
            <person name="Shiraishi A."/>
            <person name="Nakayama K."/>
            <person name="Satake H."/>
        </authorList>
    </citation>
    <scope>NUCLEOTIDE SEQUENCE</scope>
</reference>
<feature type="compositionally biased region" description="Polar residues" evidence="1">
    <location>
        <begin position="757"/>
        <end position="770"/>
    </location>
</feature>
<gene>
    <name evidence="2" type="ORF">Tco_0892284</name>
</gene>
<feature type="region of interest" description="Disordered" evidence="1">
    <location>
        <begin position="672"/>
        <end position="770"/>
    </location>
</feature>
<protein>
    <recommendedName>
        <fullName evidence="4">Retrovirus-related Pol polyprotein from transposon TNT 1-94</fullName>
    </recommendedName>
</protein>
<feature type="region of interest" description="Disordered" evidence="1">
    <location>
        <begin position="944"/>
        <end position="1014"/>
    </location>
</feature>
<organism evidence="2 3">
    <name type="scientific">Tanacetum coccineum</name>
    <dbReference type="NCBI Taxonomy" id="301880"/>
    <lineage>
        <taxon>Eukaryota</taxon>
        <taxon>Viridiplantae</taxon>
        <taxon>Streptophyta</taxon>
        <taxon>Embryophyta</taxon>
        <taxon>Tracheophyta</taxon>
        <taxon>Spermatophyta</taxon>
        <taxon>Magnoliopsida</taxon>
        <taxon>eudicotyledons</taxon>
        <taxon>Gunneridae</taxon>
        <taxon>Pentapetalae</taxon>
        <taxon>asterids</taxon>
        <taxon>campanulids</taxon>
        <taxon>Asterales</taxon>
        <taxon>Asteraceae</taxon>
        <taxon>Asteroideae</taxon>
        <taxon>Anthemideae</taxon>
        <taxon>Anthemidinae</taxon>
        <taxon>Tanacetum</taxon>
    </lineage>
</organism>
<dbReference type="Proteomes" id="UP001151760">
    <property type="component" value="Unassembled WGS sequence"/>
</dbReference>
<evidence type="ECO:0008006" key="4">
    <source>
        <dbReference type="Google" id="ProtNLM"/>
    </source>
</evidence>
<evidence type="ECO:0000256" key="1">
    <source>
        <dbReference type="SAM" id="MobiDB-lite"/>
    </source>
</evidence>
<feature type="compositionally biased region" description="Polar residues" evidence="1">
    <location>
        <begin position="693"/>
        <end position="705"/>
    </location>
</feature>
<feature type="compositionally biased region" description="Polar residues" evidence="1">
    <location>
        <begin position="969"/>
        <end position="978"/>
    </location>
</feature>
<feature type="compositionally biased region" description="Basic and acidic residues" evidence="1">
    <location>
        <begin position="980"/>
        <end position="990"/>
    </location>
</feature>
<feature type="region of interest" description="Disordered" evidence="1">
    <location>
        <begin position="1"/>
        <end position="28"/>
    </location>
</feature>
<proteinExistence type="predicted"/>
<feature type="compositionally biased region" description="Polar residues" evidence="1">
    <location>
        <begin position="673"/>
        <end position="684"/>
    </location>
</feature>
<feature type="compositionally biased region" description="Basic and acidic residues" evidence="1">
    <location>
        <begin position="1"/>
        <end position="11"/>
    </location>
</feature>
<sequence>MEVFGQKDGRFFKKGTQRSSGTKATDQTECHKCDKKGDCFSKTLVPSYQPPFQPKLLHSSKHKPKLRHTKDFEAKYNKVKAKLTLLSSSASSSKSSLGKNKGLIAETYEWDKEEVSSNENEAIEKKILGIDQLTQDTSSSGPKDLVFVKSSADNSKVSITGSNKPKLSKVEDSTLSNHDTGKWMNLQFIVPPSSLEKLNGVEPISRPKTIKSILKLKFTFKAETLKGIIINESFSATARGNKSSPAFKTNSAPAGKLKNVKMEDDPLLAIYHTGQGESSSRSRPSRPVIHFLPYIHCGYNDHKSDDCVYYPICEIYGSYDHDNHDHNRIISLRRRIKPRIPQHVTKNCETCGSNVHTTLYHNDIEWFRKREALQDNKFESFKARKIESSNALRSKTPTKKYQVNPKESHLMAVKRIFRYLKGTPSLGLRYPKCLSLDLKGYFDSDYAGCNMDRKSTSGACQLLEGKLVCWSAKKRQSIAMSSAEANNVATAGCCDNILWMKSQLTDYVIIYEKVPIFYDNTSAITISNNPVLHSITKHIDIRYHFIRDHILKGDIELHFIPTQYQLADIFTKPLDEPTFKRLIIEIEPFSRSPKMYKEYLAEFWYSAKALENSKVSFSVPTDGIYGKVGSWFETIGYGETVSVKGTLKKSLLPLKWRLKMAQIIQCLGEATKGCSSKAPTSSKTGHSKKIKESSSAMNSNLSQPPVSTPIDTGMHKEDQQATGGPTFLGVTSEVRANPQLSSGNDASAVSTAKADPGNSTPSDLVPQQQDQTKYVSEGLETVLTQPITGKGASFIARQVEEEEASNIIKLEDQAKLVSNVQPSFKDLDSPEDDLVIVVDDSDEDEENEVYLTTNAKIEGTSVPKSSSLSSLPTELKDLPSKFNELIEEVKGLKKQWELPAEFLSLLEHVASVQAKPKTLDALPSLLLNVTKSLNKFCQVLDSANSKARDQSVPSAGQANTMHAEEEKNTNQASISQLFQRRAEKNAEKENLNNQQPKPILPIITTTTQMQSPPL</sequence>
<feature type="compositionally biased region" description="Low complexity" evidence="1">
    <location>
        <begin position="991"/>
        <end position="1008"/>
    </location>
</feature>
<dbReference type="EMBL" id="BQNB010013961">
    <property type="protein sequence ID" value="GJT22347.1"/>
    <property type="molecule type" value="Genomic_DNA"/>
</dbReference>
<evidence type="ECO:0000313" key="2">
    <source>
        <dbReference type="EMBL" id="GJT22347.1"/>
    </source>
</evidence>
<dbReference type="CDD" id="cd09272">
    <property type="entry name" value="RNase_HI_RT_Ty1"/>
    <property type="match status" value="1"/>
</dbReference>
<comment type="caution">
    <text evidence="2">The sequence shown here is derived from an EMBL/GenBank/DDBJ whole genome shotgun (WGS) entry which is preliminary data.</text>
</comment>
<dbReference type="PANTHER" id="PTHR11439">
    <property type="entry name" value="GAG-POL-RELATED RETROTRANSPOSON"/>
    <property type="match status" value="1"/>
</dbReference>
<dbReference type="PANTHER" id="PTHR11439:SF495">
    <property type="entry name" value="REVERSE TRANSCRIPTASE, RNA-DEPENDENT DNA POLYMERASE-RELATED"/>
    <property type="match status" value="1"/>
</dbReference>
<reference evidence="2" key="2">
    <citation type="submission" date="2022-01" db="EMBL/GenBank/DDBJ databases">
        <authorList>
            <person name="Yamashiro T."/>
            <person name="Shiraishi A."/>
            <person name="Satake H."/>
            <person name="Nakayama K."/>
        </authorList>
    </citation>
    <scope>NUCLEOTIDE SEQUENCE</scope>
</reference>
<feature type="compositionally biased region" description="Polar residues" evidence="1">
    <location>
        <begin position="738"/>
        <end position="750"/>
    </location>
</feature>
<feature type="compositionally biased region" description="Polar residues" evidence="1">
    <location>
        <begin position="944"/>
        <end position="960"/>
    </location>
</feature>
<accession>A0ABQ5C8G7</accession>
<evidence type="ECO:0000313" key="3">
    <source>
        <dbReference type="Proteomes" id="UP001151760"/>
    </source>
</evidence>
<name>A0ABQ5C8G7_9ASTR</name>